<proteinExistence type="predicted"/>
<feature type="compositionally biased region" description="Basic residues" evidence="1">
    <location>
        <begin position="8"/>
        <end position="18"/>
    </location>
</feature>
<keyword evidence="3" id="KW-1185">Reference proteome</keyword>
<gene>
    <name evidence="2" type="ORF">M7I_7387</name>
</gene>
<accession>H0EX61</accession>
<organism evidence="2 3">
    <name type="scientific">Glarea lozoyensis (strain ATCC 74030 / MF5533)</name>
    <dbReference type="NCBI Taxonomy" id="1104152"/>
    <lineage>
        <taxon>Eukaryota</taxon>
        <taxon>Fungi</taxon>
        <taxon>Dikarya</taxon>
        <taxon>Ascomycota</taxon>
        <taxon>Pezizomycotina</taxon>
        <taxon>Leotiomycetes</taxon>
        <taxon>Helotiales</taxon>
        <taxon>Helotiaceae</taxon>
        <taxon>Glarea</taxon>
    </lineage>
</organism>
<comment type="caution">
    <text evidence="2">The sequence shown here is derived from an EMBL/GenBank/DDBJ whole genome shotgun (WGS) entry which is preliminary data.</text>
</comment>
<name>H0EX61_GLAL7</name>
<dbReference type="EMBL" id="AGUE01000216">
    <property type="protein sequence ID" value="EHK96914.1"/>
    <property type="molecule type" value="Genomic_DNA"/>
</dbReference>
<protein>
    <submittedName>
        <fullName evidence="2">Uncharacterized protein</fullName>
    </submittedName>
</protein>
<feature type="compositionally biased region" description="Acidic residues" evidence="1">
    <location>
        <begin position="38"/>
        <end position="60"/>
    </location>
</feature>
<dbReference type="Proteomes" id="UP000005446">
    <property type="component" value="Unassembled WGS sequence"/>
</dbReference>
<dbReference type="HOGENOM" id="CLU_2359935_0_0_1"/>
<evidence type="ECO:0000313" key="3">
    <source>
        <dbReference type="Proteomes" id="UP000005446"/>
    </source>
</evidence>
<reference evidence="2 3" key="1">
    <citation type="journal article" date="2012" name="Eukaryot. Cell">
        <title>Genome sequence of the fungus Glarea lozoyensis: the first genome sequence of a species from the Helotiaceae family.</title>
        <authorList>
            <person name="Youssar L."/>
            <person name="Gruening B.A."/>
            <person name="Erxleben A."/>
            <person name="Guenther S."/>
            <person name="Huettel W."/>
        </authorList>
    </citation>
    <scope>NUCLEOTIDE SEQUENCE [LARGE SCALE GENOMIC DNA]</scope>
    <source>
        <strain evidence="3">ATCC 74030 / MF5533</strain>
    </source>
</reference>
<dbReference type="InParanoid" id="H0EX61"/>
<dbReference type="AlphaFoldDB" id="H0EX61"/>
<feature type="region of interest" description="Disordered" evidence="1">
    <location>
        <begin position="1"/>
        <end position="71"/>
    </location>
</feature>
<evidence type="ECO:0000256" key="1">
    <source>
        <dbReference type="SAM" id="MobiDB-lite"/>
    </source>
</evidence>
<sequence>MQASGSSRHGRQTAKGKGRAPPDDTPTSPTEHTKQDSSDEEDEDDEDNESGTEDEDDADQTTDTISGKPLFALDHCRQIGAKQGRYGMRYTSDSFA</sequence>
<evidence type="ECO:0000313" key="2">
    <source>
        <dbReference type="EMBL" id="EHK96914.1"/>
    </source>
</evidence>